<dbReference type="Pfam" id="PF01248">
    <property type="entry name" value="Ribosomal_L7Ae"/>
    <property type="match status" value="1"/>
</dbReference>
<sequence>MGLEELRTAKRVVGMRETQRAIERGRAKKVFVALDVDAPIREAIVTLARAKNVPVEYVENARELGRVCGIEVRSSCAAIVEEQKD</sequence>
<dbReference type="EMBL" id="DTFV01000064">
    <property type="protein sequence ID" value="HGI30564.1"/>
    <property type="molecule type" value="Genomic_DNA"/>
</dbReference>
<accession>A0A7V3YGA2</accession>
<dbReference type="InterPro" id="IPR029064">
    <property type="entry name" value="Ribosomal_eL30-like_sf"/>
</dbReference>
<dbReference type="SUPFAM" id="SSF55315">
    <property type="entry name" value="L30e-like"/>
    <property type="match status" value="1"/>
</dbReference>
<dbReference type="GO" id="GO:0005840">
    <property type="term" value="C:ribosome"/>
    <property type="evidence" value="ECO:0007669"/>
    <property type="project" value="UniProtKB-KW"/>
</dbReference>
<organism evidence="2">
    <name type="scientific">Candidatus Caldatribacterium californiense</name>
    <dbReference type="NCBI Taxonomy" id="1454726"/>
    <lineage>
        <taxon>Bacteria</taxon>
        <taxon>Pseudomonadati</taxon>
        <taxon>Atribacterota</taxon>
        <taxon>Atribacteria</taxon>
        <taxon>Atribacterales</taxon>
        <taxon>Candidatus Caldatribacteriaceae</taxon>
        <taxon>Candidatus Caldatribacterium</taxon>
    </lineage>
</organism>
<dbReference type="Gene3D" id="3.30.1330.30">
    <property type="match status" value="1"/>
</dbReference>
<proteinExistence type="predicted"/>
<evidence type="ECO:0000313" key="2">
    <source>
        <dbReference type="EMBL" id="HGI30564.1"/>
    </source>
</evidence>
<reference evidence="2" key="1">
    <citation type="journal article" date="2020" name="mSystems">
        <title>Genome- and Community-Level Interaction Insights into Carbon Utilization and Element Cycling Functions of Hydrothermarchaeota in Hydrothermal Sediment.</title>
        <authorList>
            <person name="Zhou Z."/>
            <person name="Liu Y."/>
            <person name="Xu W."/>
            <person name="Pan J."/>
            <person name="Luo Z.H."/>
            <person name="Li M."/>
        </authorList>
    </citation>
    <scope>NUCLEOTIDE SEQUENCE [LARGE SCALE GENOMIC DNA]</scope>
    <source>
        <strain evidence="2">SpSt-747</strain>
    </source>
</reference>
<evidence type="ECO:0000259" key="1">
    <source>
        <dbReference type="Pfam" id="PF01248"/>
    </source>
</evidence>
<keyword evidence="2" id="KW-0687">Ribonucleoprotein</keyword>
<protein>
    <submittedName>
        <fullName evidence="2">50S ribosomal protein L7ae</fullName>
    </submittedName>
</protein>
<name>A0A7V3YGA2_9BACT</name>
<dbReference type="PRINTS" id="PR00884">
    <property type="entry name" value="RIBOSOMALHS6"/>
</dbReference>
<feature type="domain" description="Ribosomal protein eL8/eL30/eS12/Gadd45" evidence="1">
    <location>
        <begin position="7"/>
        <end position="83"/>
    </location>
</feature>
<dbReference type="AlphaFoldDB" id="A0A7V3YGA2"/>
<keyword evidence="2" id="KW-0689">Ribosomal protein</keyword>
<gene>
    <name evidence="2" type="ORF">ENV30_04550</name>
</gene>
<comment type="caution">
    <text evidence="2">The sequence shown here is derived from an EMBL/GenBank/DDBJ whole genome shotgun (WGS) entry which is preliminary data.</text>
</comment>
<dbReference type="InterPro" id="IPR004038">
    <property type="entry name" value="Ribosomal_eL8/eL30/eS12/Gad45"/>
</dbReference>